<dbReference type="Pfam" id="PF01425">
    <property type="entry name" value="Amidase"/>
    <property type="match status" value="1"/>
</dbReference>
<evidence type="ECO:0000313" key="5">
    <source>
        <dbReference type="Proteomes" id="UP001341245"/>
    </source>
</evidence>
<dbReference type="PIRSF" id="PIRSF001221">
    <property type="entry name" value="Amidase_fungi"/>
    <property type="match status" value="1"/>
</dbReference>
<proteinExistence type="inferred from homology"/>
<evidence type="ECO:0000313" key="4">
    <source>
        <dbReference type="EMBL" id="KAK5999300.1"/>
    </source>
</evidence>
<accession>A0ABR0T5I2</accession>
<reference evidence="4 5" key="1">
    <citation type="submission" date="2023-11" db="EMBL/GenBank/DDBJ databases">
        <title>Draft genome sequence and annotation of the polyextremotolerant black yeast-like fungus Aureobasidium pullulans NRRL 62042.</title>
        <authorList>
            <person name="Dielentheis-Frenken M.R.E."/>
            <person name="Wibberg D."/>
            <person name="Blank L.M."/>
            <person name="Tiso T."/>
        </authorList>
    </citation>
    <scope>NUCLEOTIDE SEQUENCE [LARGE SCALE GENOMIC DNA]</scope>
    <source>
        <strain evidence="4 5">NRRL 62042</strain>
    </source>
</reference>
<evidence type="ECO:0000256" key="1">
    <source>
        <dbReference type="ARBA" id="ARBA00009199"/>
    </source>
</evidence>
<evidence type="ECO:0000256" key="2">
    <source>
        <dbReference type="ARBA" id="ARBA00022801"/>
    </source>
</evidence>
<dbReference type="EMBL" id="JASGXD010000028">
    <property type="protein sequence ID" value="KAK5999300.1"/>
    <property type="molecule type" value="Genomic_DNA"/>
</dbReference>
<gene>
    <name evidence="4" type="ORF">QM012_005625</name>
</gene>
<name>A0ABR0T5I2_AURPU</name>
<dbReference type="Proteomes" id="UP001341245">
    <property type="component" value="Unassembled WGS sequence"/>
</dbReference>
<comment type="caution">
    <text evidence="4">The sequence shown here is derived from an EMBL/GenBank/DDBJ whole genome shotgun (WGS) entry which is preliminary data.</text>
</comment>
<dbReference type="PANTHER" id="PTHR46072:SF2">
    <property type="entry name" value="AMIDASE (EUROFUNG)"/>
    <property type="match status" value="1"/>
</dbReference>
<dbReference type="SUPFAM" id="SSF75304">
    <property type="entry name" value="Amidase signature (AS) enzymes"/>
    <property type="match status" value="1"/>
</dbReference>
<comment type="similarity">
    <text evidence="1">Belongs to the amidase family.</text>
</comment>
<sequence length="535" mass="59329">MISVETQPRWLEIVARKREAQQVALTSFIETHPVSQASNSLIEIGDIAEMRNEVAMGKVSASDLVVAYCQQAALAHKKSNCLTEIMFEEALARARDLDQYYQKEGKTIGPLHGVVMTLKDQFDVKGFDSTLGYCGRAFQPAQSNALLVDILQDLGAIFIAKTNLPQSIMWCETENPLWGVTTNPTNAELTPGGSTGGESALLSQMGSMVGWGTDLGGSIRIPSHMMGLYGLKPSHGRFPYDRVSVSTEGQGHVPSVVGPLARTLSSLRSVAQTVIEAQSWKTDPQVVPVPWRQDLFEEVQNRPLVIGLLTDDGTVRAHPPIIRVLEEVAGKLRAAGHEIVQWNADHHAECIEIMDLYYTADGGEDIQRDVSVAGEPYIPHVDALLKRGSAISVYDYWQLNRRKLAMQKACLAKWTNIRSPISGRKVDILLTPTMPHVSVPHRSCKWVGYTKIWNFLDSSALVLPAGRVDKSIEKSLGDEEVLTYVPRNDMDRWNWKLYDPVKMHDLPISVQIVGQRLEEEKVLGVAHVIERILKG</sequence>
<evidence type="ECO:0000259" key="3">
    <source>
        <dbReference type="Pfam" id="PF01425"/>
    </source>
</evidence>
<feature type="domain" description="Amidase" evidence="3">
    <location>
        <begin position="63"/>
        <end position="523"/>
    </location>
</feature>
<dbReference type="InterPro" id="IPR036928">
    <property type="entry name" value="AS_sf"/>
</dbReference>
<protein>
    <recommendedName>
        <fullName evidence="3">Amidase domain-containing protein</fullName>
    </recommendedName>
</protein>
<keyword evidence="5" id="KW-1185">Reference proteome</keyword>
<organism evidence="4 5">
    <name type="scientific">Aureobasidium pullulans</name>
    <name type="common">Black yeast</name>
    <name type="synonym">Pullularia pullulans</name>
    <dbReference type="NCBI Taxonomy" id="5580"/>
    <lineage>
        <taxon>Eukaryota</taxon>
        <taxon>Fungi</taxon>
        <taxon>Dikarya</taxon>
        <taxon>Ascomycota</taxon>
        <taxon>Pezizomycotina</taxon>
        <taxon>Dothideomycetes</taxon>
        <taxon>Dothideomycetidae</taxon>
        <taxon>Dothideales</taxon>
        <taxon>Saccotheciaceae</taxon>
        <taxon>Aureobasidium</taxon>
    </lineage>
</organism>
<dbReference type="Gene3D" id="3.90.1300.10">
    <property type="entry name" value="Amidase signature (AS) domain"/>
    <property type="match status" value="1"/>
</dbReference>
<dbReference type="InterPro" id="IPR023631">
    <property type="entry name" value="Amidase_dom"/>
</dbReference>
<keyword evidence="2" id="KW-0378">Hydrolase</keyword>
<dbReference type="PANTHER" id="PTHR46072">
    <property type="entry name" value="AMIDASE-RELATED-RELATED"/>
    <property type="match status" value="1"/>
</dbReference>